<accession>U1N128</accession>
<dbReference type="EMBL" id="KE356560">
    <property type="protein sequence ID" value="ERG90028.1"/>
    <property type="molecule type" value="Genomic_DNA"/>
</dbReference>
<proteinExistence type="predicted"/>
<dbReference type="AlphaFoldDB" id="U1N128"/>
<sequence length="43" mass="4020">MTLLGSIHLGVAAVVTAAAKPADNSAGVTGISVNPAADTDADG</sequence>
<name>U1N128_9EURY</name>
<evidence type="ECO:0000313" key="1">
    <source>
        <dbReference type="EMBL" id="ERG90028.1"/>
    </source>
</evidence>
<reference evidence="1 2" key="1">
    <citation type="journal article" date="2013" name="PLoS ONE">
        <title>Assembly-driven community genomics of a hypersaline microbial ecosystem.</title>
        <authorList>
            <person name="Podell S."/>
            <person name="Ugalde J.A."/>
            <person name="Narasingarao P."/>
            <person name="Banfield J.F."/>
            <person name="Heidelberg K.B."/>
            <person name="Allen E.E."/>
        </authorList>
    </citation>
    <scope>NUCLEOTIDE SEQUENCE [LARGE SCALE GENOMIC DNA]</scope>
    <source>
        <strain evidence="2">J07HQW1</strain>
    </source>
</reference>
<feature type="non-terminal residue" evidence="1">
    <location>
        <position position="43"/>
    </location>
</feature>
<dbReference type="HOGENOM" id="CLU_3243443_0_0_2"/>
<organism evidence="1 2">
    <name type="scientific">Haloquadratum walsbyi J07HQW1</name>
    <dbReference type="NCBI Taxonomy" id="1238424"/>
    <lineage>
        <taxon>Archaea</taxon>
        <taxon>Methanobacteriati</taxon>
        <taxon>Methanobacteriota</taxon>
        <taxon>Stenosarchaea group</taxon>
        <taxon>Halobacteria</taxon>
        <taxon>Halobacteriales</taxon>
        <taxon>Haloferacaceae</taxon>
        <taxon>Haloquadratum</taxon>
    </lineage>
</organism>
<dbReference type="STRING" id="1238424.J07HQW1_00041"/>
<evidence type="ECO:0000313" key="2">
    <source>
        <dbReference type="Proteomes" id="UP000030649"/>
    </source>
</evidence>
<protein>
    <submittedName>
        <fullName evidence="1">Uncharacterized protein</fullName>
    </submittedName>
</protein>
<gene>
    <name evidence="1" type="ORF">J07HQW1_00041</name>
</gene>
<dbReference type="Proteomes" id="UP000030649">
    <property type="component" value="Unassembled WGS sequence"/>
</dbReference>